<protein>
    <submittedName>
        <fullName evidence="6">LysR family transcriptional regulator</fullName>
    </submittedName>
</protein>
<dbReference type="InterPro" id="IPR000847">
    <property type="entry name" value="LysR_HTH_N"/>
</dbReference>
<dbReference type="PROSITE" id="PS50931">
    <property type="entry name" value="HTH_LYSR"/>
    <property type="match status" value="1"/>
</dbReference>
<dbReference type="Proteomes" id="UP000231501">
    <property type="component" value="Unassembled WGS sequence"/>
</dbReference>
<dbReference type="GO" id="GO:0003700">
    <property type="term" value="F:DNA-binding transcription factor activity"/>
    <property type="evidence" value="ECO:0007669"/>
    <property type="project" value="InterPro"/>
</dbReference>
<dbReference type="SUPFAM" id="SSF53850">
    <property type="entry name" value="Periplasmic binding protein-like II"/>
    <property type="match status" value="1"/>
</dbReference>
<evidence type="ECO:0000259" key="5">
    <source>
        <dbReference type="PROSITE" id="PS50931"/>
    </source>
</evidence>
<evidence type="ECO:0000256" key="1">
    <source>
        <dbReference type="ARBA" id="ARBA00009437"/>
    </source>
</evidence>
<dbReference type="EMBL" id="PEOG01000102">
    <property type="protein sequence ID" value="PIM50753.1"/>
    <property type="molecule type" value="Genomic_DNA"/>
</dbReference>
<keyword evidence="7" id="KW-1185">Reference proteome</keyword>
<dbReference type="Pfam" id="PF03466">
    <property type="entry name" value="LysR_substrate"/>
    <property type="match status" value="1"/>
</dbReference>
<evidence type="ECO:0000313" key="6">
    <source>
        <dbReference type="EMBL" id="PIM50753.1"/>
    </source>
</evidence>
<keyword evidence="4" id="KW-0804">Transcription</keyword>
<dbReference type="Gene3D" id="3.40.190.10">
    <property type="entry name" value="Periplasmic binding protein-like II"/>
    <property type="match status" value="2"/>
</dbReference>
<comment type="similarity">
    <text evidence="1">Belongs to the LysR transcriptional regulatory family.</text>
</comment>
<evidence type="ECO:0000256" key="2">
    <source>
        <dbReference type="ARBA" id="ARBA00023015"/>
    </source>
</evidence>
<reference evidence="6 7" key="1">
    <citation type="submission" date="2017-11" db="EMBL/GenBank/DDBJ databases">
        <title>Draft genome sequence of Mitsuaria sp. HWN-4.</title>
        <authorList>
            <person name="Gundlapally S.R."/>
        </authorList>
    </citation>
    <scope>NUCLEOTIDE SEQUENCE [LARGE SCALE GENOMIC DNA]</scope>
    <source>
        <strain evidence="6 7">HWN-4</strain>
    </source>
</reference>
<proteinExistence type="inferred from homology"/>
<evidence type="ECO:0000256" key="3">
    <source>
        <dbReference type="ARBA" id="ARBA00023125"/>
    </source>
</evidence>
<name>A0A2G9C2W5_9BURK</name>
<dbReference type="InterPro" id="IPR058163">
    <property type="entry name" value="LysR-type_TF_proteobact-type"/>
</dbReference>
<comment type="caution">
    <text evidence="6">The sequence shown here is derived from an EMBL/GenBank/DDBJ whole genome shotgun (WGS) entry which is preliminary data.</text>
</comment>
<sequence length="299" mass="31731">MSDAPSDSLRLPSIDGLLAFEAAARLGSLERAAEALHISASAVGKRIATLEERLGQPLLTRNPLRLTAAGKEYLAQVQTALSLLAAVPLHRREHQRVTRLSISSPPTFARQVLVPALPGFQEAHPDIELELLLSTPYLDQPAPPAEVEIFAGTLPAGGEVLLDDVVTPMAAPALLARLGAIATPADLAPAMLLRTPLQPWQPWLRAAGLDWPEPAQGTRFVDLGLTLEAAACGQGVVLGRPSLAAPYLRSGALKRLFDLAVPAAMPYGLVRHGDGDAARAFSRWLVRHCETLSAGANHT</sequence>
<dbReference type="PANTHER" id="PTHR30537:SF79">
    <property type="entry name" value="TRANSCRIPTIONAL REGULATOR-RELATED"/>
    <property type="match status" value="1"/>
</dbReference>
<evidence type="ECO:0000256" key="4">
    <source>
        <dbReference type="ARBA" id="ARBA00023163"/>
    </source>
</evidence>
<evidence type="ECO:0000313" key="7">
    <source>
        <dbReference type="Proteomes" id="UP000231501"/>
    </source>
</evidence>
<feature type="domain" description="HTH lysR-type" evidence="5">
    <location>
        <begin position="12"/>
        <end position="67"/>
    </location>
</feature>
<dbReference type="PANTHER" id="PTHR30537">
    <property type="entry name" value="HTH-TYPE TRANSCRIPTIONAL REGULATOR"/>
    <property type="match status" value="1"/>
</dbReference>
<dbReference type="AlphaFoldDB" id="A0A2G9C2W5"/>
<dbReference type="InterPro" id="IPR036388">
    <property type="entry name" value="WH-like_DNA-bd_sf"/>
</dbReference>
<gene>
    <name evidence="6" type="ORF">CS062_23365</name>
</gene>
<dbReference type="InterPro" id="IPR036390">
    <property type="entry name" value="WH_DNA-bd_sf"/>
</dbReference>
<keyword evidence="2" id="KW-0805">Transcription regulation</keyword>
<organism evidence="6 7">
    <name type="scientific">Roseateles chitinivorans</name>
    <dbReference type="NCBI Taxonomy" id="2917965"/>
    <lineage>
        <taxon>Bacteria</taxon>
        <taxon>Pseudomonadati</taxon>
        <taxon>Pseudomonadota</taxon>
        <taxon>Betaproteobacteria</taxon>
        <taxon>Burkholderiales</taxon>
        <taxon>Sphaerotilaceae</taxon>
        <taxon>Roseateles</taxon>
    </lineage>
</organism>
<keyword evidence="3" id="KW-0238">DNA-binding</keyword>
<dbReference type="GO" id="GO:0043565">
    <property type="term" value="F:sequence-specific DNA binding"/>
    <property type="evidence" value="ECO:0007669"/>
    <property type="project" value="TreeGrafter"/>
</dbReference>
<dbReference type="InterPro" id="IPR005119">
    <property type="entry name" value="LysR_subst-bd"/>
</dbReference>
<dbReference type="Pfam" id="PF00126">
    <property type="entry name" value="HTH_1"/>
    <property type="match status" value="1"/>
</dbReference>
<accession>A0A2G9C2W5</accession>
<dbReference type="SUPFAM" id="SSF46785">
    <property type="entry name" value="Winged helix' DNA-binding domain"/>
    <property type="match status" value="1"/>
</dbReference>
<dbReference type="OrthoDB" id="5526340at2"/>
<dbReference type="Gene3D" id="1.10.10.10">
    <property type="entry name" value="Winged helix-like DNA-binding domain superfamily/Winged helix DNA-binding domain"/>
    <property type="match status" value="1"/>
</dbReference>
<dbReference type="GO" id="GO:0006351">
    <property type="term" value="P:DNA-templated transcription"/>
    <property type="evidence" value="ECO:0007669"/>
    <property type="project" value="TreeGrafter"/>
</dbReference>
<dbReference type="RefSeq" id="WP_099864140.1">
    <property type="nucleotide sequence ID" value="NZ_PEOG01000102.1"/>
</dbReference>